<dbReference type="CDD" id="cd07990">
    <property type="entry name" value="LPLAT_LCLAT1-like"/>
    <property type="match status" value="1"/>
</dbReference>
<evidence type="ECO:0000256" key="1">
    <source>
        <dbReference type="ARBA" id="ARBA00008655"/>
    </source>
</evidence>
<keyword evidence="7" id="KW-1185">Reference proteome</keyword>
<keyword evidence="4" id="KW-0812">Transmembrane</keyword>
<dbReference type="Pfam" id="PF16076">
    <property type="entry name" value="Acyltransf_C"/>
    <property type="match status" value="1"/>
</dbReference>
<dbReference type="OrthoDB" id="189226at2759"/>
<dbReference type="Proteomes" id="UP000603453">
    <property type="component" value="Unassembled WGS sequence"/>
</dbReference>
<dbReference type="GO" id="GO:0036149">
    <property type="term" value="P:phosphatidylinositol acyl-chain remodeling"/>
    <property type="evidence" value="ECO:0007669"/>
    <property type="project" value="TreeGrafter"/>
</dbReference>
<feature type="domain" description="Phospholipid/glycerol acyltransferase" evidence="5">
    <location>
        <begin position="117"/>
        <end position="234"/>
    </location>
</feature>
<keyword evidence="2" id="KW-0808">Transferase</keyword>
<evidence type="ECO:0000313" key="7">
    <source>
        <dbReference type="Proteomes" id="UP000603453"/>
    </source>
</evidence>
<comment type="caution">
    <text evidence="6">The sequence shown here is derived from an EMBL/GenBank/DDBJ whole genome shotgun (WGS) entry which is preliminary data.</text>
</comment>
<dbReference type="PANTHER" id="PTHR10983">
    <property type="entry name" value="1-ACYLGLYCEROL-3-PHOSPHATE ACYLTRANSFERASE-RELATED"/>
    <property type="match status" value="1"/>
</dbReference>
<evidence type="ECO:0000313" key="6">
    <source>
        <dbReference type="EMBL" id="KAG2205699.1"/>
    </source>
</evidence>
<keyword evidence="4" id="KW-0472">Membrane</keyword>
<dbReference type="GO" id="GO:0016746">
    <property type="term" value="F:acyltransferase activity"/>
    <property type="evidence" value="ECO:0007669"/>
    <property type="project" value="UniProtKB-KW"/>
</dbReference>
<dbReference type="InterPro" id="IPR002123">
    <property type="entry name" value="Plipid/glycerol_acylTrfase"/>
</dbReference>
<name>A0A8H7R798_9FUNG</name>
<dbReference type="AlphaFoldDB" id="A0A8H7R798"/>
<dbReference type="EMBL" id="JAEPRD010000035">
    <property type="protein sequence ID" value="KAG2205699.1"/>
    <property type="molecule type" value="Genomic_DNA"/>
</dbReference>
<gene>
    <name evidence="6" type="ORF">INT47_008056</name>
</gene>
<dbReference type="PANTHER" id="PTHR10983:SF16">
    <property type="entry name" value="LYSOCARDIOLIPIN ACYLTRANSFERASE 1"/>
    <property type="match status" value="1"/>
</dbReference>
<dbReference type="InterPro" id="IPR032098">
    <property type="entry name" value="Acyltransf_C"/>
</dbReference>
<dbReference type="SUPFAM" id="SSF69593">
    <property type="entry name" value="Glycerol-3-phosphate (1)-acyltransferase"/>
    <property type="match status" value="1"/>
</dbReference>
<evidence type="ECO:0000256" key="3">
    <source>
        <dbReference type="ARBA" id="ARBA00023315"/>
    </source>
</evidence>
<evidence type="ECO:0000256" key="2">
    <source>
        <dbReference type="ARBA" id="ARBA00022679"/>
    </source>
</evidence>
<dbReference type="GO" id="GO:0005783">
    <property type="term" value="C:endoplasmic reticulum"/>
    <property type="evidence" value="ECO:0007669"/>
    <property type="project" value="TreeGrafter"/>
</dbReference>
<reference evidence="6" key="1">
    <citation type="submission" date="2020-12" db="EMBL/GenBank/DDBJ databases">
        <title>Metabolic potential, ecology and presence of endohyphal bacteria is reflected in genomic diversity of Mucoromycotina.</title>
        <authorList>
            <person name="Muszewska A."/>
            <person name="Okrasinska A."/>
            <person name="Steczkiewicz K."/>
            <person name="Drgas O."/>
            <person name="Orlowska M."/>
            <person name="Perlinska-Lenart U."/>
            <person name="Aleksandrzak-Piekarczyk T."/>
            <person name="Szatraj K."/>
            <person name="Zielenkiewicz U."/>
            <person name="Pilsyk S."/>
            <person name="Malc E."/>
            <person name="Mieczkowski P."/>
            <person name="Kruszewska J.S."/>
            <person name="Biernat P."/>
            <person name="Pawlowska J."/>
        </authorList>
    </citation>
    <scope>NUCLEOTIDE SEQUENCE</scope>
    <source>
        <strain evidence="6">WA0000017839</strain>
    </source>
</reference>
<comment type="similarity">
    <text evidence="1">Belongs to the 1-acyl-sn-glycerol-3-phosphate acyltransferase family.</text>
</comment>
<dbReference type="SMART" id="SM00563">
    <property type="entry name" value="PlsC"/>
    <property type="match status" value="1"/>
</dbReference>
<keyword evidence="4" id="KW-1133">Transmembrane helix</keyword>
<proteinExistence type="inferred from homology"/>
<evidence type="ECO:0000259" key="5">
    <source>
        <dbReference type="SMART" id="SM00563"/>
    </source>
</evidence>
<keyword evidence="3" id="KW-0012">Acyltransferase</keyword>
<organism evidence="6 7">
    <name type="scientific">Mucor saturninus</name>
    <dbReference type="NCBI Taxonomy" id="64648"/>
    <lineage>
        <taxon>Eukaryota</taxon>
        <taxon>Fungi</taxon>
        <taxon>Fungi incertae sedis</taxon>
        <taxon>Mucoromycota</taxon>
        <taxon>Mucoromycotina</taxon>
        <taxon>Mucoromycetes</taxon>
        <taxon>Mucorales</taxon>
        <taxon>Mucorineae</taxon>
        <taxon>Mucoraceae</taxon>
        <taxon>Mucor</taxon>
    </lineage>
</organism>
<sequence>MATVISSTSLPIPPPASATWWSPKTILQILFVNFGLFFQSTCVVFTQLFSLFIYPFSFKKYRQFISYTMRMWSQSLVALVQWFAPANIVMTFDESCGSLDEIIKDGDITNLTFPKRIIVTANHQIYADWIYIWCIAHLAGAHGVVKIILKHSLKNLPVYGLKLALDHDTIVGNLERSKKSDQPMWLVLFPEGTVVSPCTRKRSKEFAEARYSGVGANDIPEQVYTIQSIFFFKHFPKQVHVHVRRFKIATIPRGNGEEFNQWVHQRWVEKDELMGHFYKYGVFPDIQDRTIDVPIKLRNNSVMDLAQIWIFLVPYILLLKQLLNFDFHVQNAAA</sequence>
<protein>
    <recommendedName>
        <fullName evidence="5">Phospholipid/glycerol acyltransferase domain-containing protein</fullName>
    </recommendedName>
</protein>
<accession>A0A8H7R798</accession>
<dbReference type="Pfam" id="PF01553">
    <property type="entry name" value="Acyltransferase"/>
    <property type="match status" value="1"/>
</dbReference>
<evidence type="ECO:0000256" key="4">
    <source>
        <dbReference type="SAM" id="Phobius"/>
    </source>
</evidence>
<feature type="transmembrane region" description="Helical" evidence="4">
    <location>
        <begin position="28"/>
        <end position="54"/>
    </location>
</feature>